<proteinExistence type="predicted"/>
<gene>
    <name evidence="2" type="ORF">FCU45_05545</name>
</gene>
<evidence type="ECO:0000259" key="1">
    <source>
        <dbReference type="PROSITE" id="PS51704"/>
    </source>
</evidence>
<evidence type="ECO:0000313" key="3">
    <source>
        <dbReference type="Proteomes" id="UP000309561"/>
    </source>
</evidence>
<dbReference type="RefSeq" id="WP_137013147.1">
    <property type="nucleotide sequence ID" value="NZ_SZPX01000004.1"/>
</dbReference>
<protein>
    <submittedName>
        <fullName evidence="2">Glycerophosphodiester phosphodiesterase</fullName>
    </submittedName>
</protein>
<keyword evidence="3" id="KW-1185">Reference proteome</keyword>
<dbReference type="InterPro" id="IPR030395">
    <property type="entry name" value="GP_PDE_dom"/>
</dbReference>
<dbReference type="Proteomes" id="UP000309561">
    <property type="component" value="Unassembled WGS sequence"/>
</dbReference>
<dbReference type="GO" id="GO:0008081">
    <property type="term" value="F:phosphoric diester hydrolase activity"/>
    <property type="evidence" value="ECO:0007669"/>
    <property type="project" value="InterPro"/>
</dbReference>
<dbReference type="EMBL" id="SZPX01000004">
    <property type="protein sequence ID" value="TKI69519.1"/>
    <property type="molecule type" value="Genomic_DNA"/>
</dbReference>
<dbReference type="InterPro" id="IPR017946">
    <property type="entry name" value="PLC-like_Pdiesterase_TIM-brl"/>
</dbReference>
<comment type="caution">
    <text evidence="2">The sequence shown here is derived from an EMBL/GenBank/DDBJ whole genome shotgun (WGS) entry which is preliminary data.</text>
</comment>
<dbReference type="GO" id="GO:0006629">
    <property type="term" value="P:lipid metabolic process"/>
    <property type="evidence" value="ECO:0007669"/>
    <property type="project" value="InterPro"/>
</dbReference>
<organism evidence="2 3">
    <name type="scientific">Sulfurimonas crateris</name>
    <dbReference type="NCBI Taxonomy" id="2574727"/>
    <lineage>
        <taxon>Bacteria</taxon>
        <taxon>Pseudomonadati</taxon>
        <taxon>Campylobacterota</taxon>
        <taxon>Epsilonproteobacteria</taxon>
        <taxon>Campylobacterales</taxon>
        <taxon>Sulfurimonadaceae</taxon>
        <taxon>Sulfurimonas</taxon>
    </lineage>
</organism>
<dbReference type="OrthoDB" id="9787897at2"/>
<dbReference type="PANTHER" id="PTHR46211:SF1">
    <property type="entry name" value="GLYCEROPHOSPHODIESTER PHOSPHODIESTERASE, CYTOPLASMIC"/>
    <property type="match status" value="1"/>
</dbReference>
<dbReference type="Gene3D" id="3.20.20.190">
    <property type="entry name" value="Phosphatidylinositol (PI) phosphodiesterase"/>
    <property type="match status" value="1"/>
</dbReference>
<reference evidence="2 3" key="1">
    <citation type="submission" date="2019-04" db="EMBL/GenBank/DDBJ databases">
        <title>Sulfurimonas crateris sp. nov. a facultative anaerobic sulfur-oxidizing chemolithautotrophic bacterium isolated from a terrestrial mud vulcano.</title>
        <authorList>
            <person name="Ratnikova N.M."/>
            <person name="Slobodkin A.I."/>
            <person name="Merkel A.Y."/>
            <person name="Novikov A."/>
            <person name="Bonch-Osmolovskaya E.A."/>
            <person name="Slobodkina G.B."/>
        </authorList>
    </citation>
    <scope>NUCLEOTIDE SEQUENCE [LARGE SCALE GENOMIC DNA]</scope>
    <source>
        <strain evidence="2 3">SN118</strain>
    </source>
</reference>
<sequence length="262" mass="29966">MKFLELLKRNRLVAAHRGARSIAPENTLSSLQKSIGRCDFVEIDAGLSKDGVVVVMHDDTLQRTTDVAKMEIFKGRAPYRVCDFTYDELLKLDYGSWFEQNSAHKEPLLTLKIALEFIKKNGMFINVEIKDISNFFEDKIVVDAVIKEIEDAEMQESVLLSSFRHEYLKETKSILPDLPTAALFEGNFRDDLLEYLGDLQVEACNLDDGSVDEKRVKMLREAGFLVGVYTVNDPKRAEELFEMGVNYIFSDSLDRSLKRYAK</sequence>
<evidence type="ECO:0000313" key="2">
    <source>
        <dbReference type="EMBL" id="TKI69519.1"/>
    </source>
</evidence>
<name>A0A4U2Z5R0_9BACT</name>
<dbReference type="SUPFAM" id="SSF51695">
    <property type="entry name" value="PLC-like phosphodiesterases"/>
    <property type="match status" value="1"/>
</dbReference>
<dbReference type="PROSITE" id="PS51704">
    <property type="entry name" value="GP_PDE"/>
    <property type="match status" value="1"/>
</dbReference>
<dbReference type="Pfam" id="PF03009">
    <property type="entry name" value="GDPD"/>
    <property type="match status" value="1"/>
</dbReference>
<accession>A0A4U2Z5R0</accession>
<dbReference type="PANTHER" id="PTHR46211">
    <property type="entry name" value="GLYCEROPHOSPHORYL DIESTER PHOSPHODIESTERASE"/>
    <property type="match status" value="1"/>
</dbReference>
<dbReference type="AlphaFoldDB" id="A0A4U2Z5R0"/>
<feature type="domain" description="GP-PDE" evidence="1">
    <location>
        <begin position="11"/>
        <end position="260"/>
    </location>
</feature>